<accession>A0A438K6E1</accession>
<keyword evidence="3" id="KW-0479">Metal-binding</keyword>
<sequence length="381" mass="42607">MGSISFNIIHIPTERKQSAKRQEERDGSSSSALHEGRKWGHQLRKKLISSGTIYCRFSEKFSIMTSSTLMVQKKVISLTKPIIEDAITNLYCNNFPASLCIADLGCSSGPNTFFAVLEVVTTLDKVGKKMGRQLPEIQVFLNDLPGNDFNTIFKSLPKFQKDLQKTIGAGAESCFVTGVPGSFYGRLFPSKSLHFVHSSYSLQWLSQVPRGLENKGNIYMASSSPPSVLKAYYEQFQSDFSMFLRCRSEELLGGGTMVLTFLGRRSEDPSSKECCYIWELLAVALNDMVSEEGSFTINRLEVSEVNWNAYHGEFCPSDAHKDGGYNVAKSMRAVAEPLLVSHFGDGIIEEVFCRYKKIVADRMSREKTEFVNVTVSMTKRG</sequence>
<evidence type="ECO:0000256" key="1">
    <source>
        <dbReference type="ARBA" id="ARBA00022603"/>
    </source>
</evidence>
<proteinExistence type="predicted"/>
<dbReference type="InterPro" id="IPR042086">
    <property type="entry name" value="MeTrfase_capping"/>
</dbReference>
<evidence type="ECO:0000256" key="3">
    <source>
        <dbReference type="ARBA" id="ARBA00022723"/>
    </source>
</evidence>
<dbReference type="Gene3D" id="3.40.50.150">
    <property type="entry name" value="Vaccinia Virus protein VP39"/>
    <property type="match status" value="2"/>
</dbReference>
<evidence type="ECO:0000256" key="5">
    <source>
        <dbReference type="SAM" id="MobiDB-lite"/>
    </source>
</evidence>
<dbReference type="Pfam" id="PF03492">
    <property type="entry name" value="Methyltransf_7"/>
    <property type="match status" value="1"/>
</dbReference>
<dbReference type="InterPro" id="IPR005299">
    <property type="entry name" value="MeTrfase_7"/>
</dbReference>
<dbReference type="InterPro" id="IPR029063">
    <property type="entry name" value="SAM-dependent_MTases_sf"/>
</dbReference>
<protein>
    <submittedName>
        <fullName evidence="6">Salicylate carboxymethyltransferase</fullName>
    </submittedName>
</protein>
<evidence type="ECO:0000256" key="4">
    <source>
        <dbReference type="ARBA" id="ARBA00022842"/>
    </source>
</evidence>
<name>A0A438K6E1_VITVI</name>
<gene>
    <name evidence="6" type="primary">SAMT_10</name>
    <name evidence="6" type="ORF">CK203_006217</name>
</gene>
<evidence type="ECO:0000313" key="7">
    <source>
        <dbReference type="Proteomes" id="UP000288805"/>
    </source>
</evidence>
<evidence type="ECO:0000256" key="2">
    <source>
        <dbReference type="ARBA" id="ARBA00022679"/>
    </source>
</evidence>
<comment type="caution">
    <text evidence="6">The sequence shown here is derived from an EMBL/GenBank/DDBJ whole genome shotgun (WGS) entry which is preliminary data.</text>
</comment>
<dbReference type="Proteomes" id="UP000288805">
    <property type="component" value="Unassembled WGS sequence"/>
</dbReference>
<organism evidence="6 7">
    <name type="scientific">Vitis vinifera</name>
    <name type="common">Grape</name>
    <dbReference type="NCBI Taxonomy" id="29760"/>
    <lineage>
        <taxon>Eukaryota</taxon>
        <taxon>Viridiplantae</taxon>
        <taxon>Streptophyta</taxon>
        <taxon>Embryophyta</taxon>
        <taxon>Tracheophyta</taxon>
        <taxon>Spermatophyta</taxon>
        <taxon>Magnoliopsida</taxon>
        <taxon>eudicotyledons</taxon>
        <taxon>Gunneridae</taxon>
        <taxon>Pentapetalae</taxon>
        <taxon>rosids</taxon>
        <taxon>Vitales</taxon>
        <taxon>Vitaceae</taxon>
        <taxon>Viteae</taxon>
        <taxon>Vitis</taxon>
    </lineage>
</organism>
<keyword evidence="2 6" id="KW-0808">Transferase</keyword>
<dbReference type="Gene3D" id="1.10.1200.270">
    <property type="entry name" value="Methyltransferase, alpha-helical capping domain"/>
    <property type="match status" value="2"/>
</dbReference>
<dbReference type="AlphaFoldDB" id="A0A438K6E1"/>
<dbReference type="EMBL" id="QGNW01000015">
    <property type="protein sequence ID" value="RVX16766.1"/>
    <property type="molecule type" value="Genomic_DNA"/>
</dbReference>
<evidence type="ECO:0000313" key="6">
    <source>
        <dbReference type="EMBL" id="RVX16766.1"/>
    </source>
</evidence>
<dbReference type="GO" id="GO:0046872">
    <property type="term" value="F:metal ion binding"/>
    <property type="evidence" value="ECO:0007669"/>
    <property type="project" value="UniProtKB-KW"/>
</dbReference>
<dbReference type="GO" id="GO:0032259">
    <property type="term" value="P:methylation"/>
    <property type="evidence" value="ECO:0007669"/>
    <property type="project" value="UniProtKB-KW"/>
</dbReference>
<feature type="compositionally biased region" description="Basic and acidic residues" evidence="5">
    <location>
        <begin position="15"/>
        <end position="27"/>
    </location>
</feature>
<keyword evidence="1 6" id="KW-0489">Methyltransferase</keyword>
<feature type="region of interest" description="Disordered" evidence="5">
    <location>
        <begin position="15"/>
        <end position="37"/>
    </location>
</feature>
<dbReference type="GO" id="GO:0008168">
    <property type="term" value="F:methyltransferase activity"/>
    <property type="evidence" value="ECO:0007669"/>
    <property type="project" value="UniProtKB-KW"/>
</dbReference>
<dbReference type="SUPFAM" id="SSF53335">
    <property type="entry name" value="S-adenosyl-L-methionine-dependent methyltransferases"/>
    <property type="match status" value="1"/>
</dbReference>
<reference evidence="6 7" key="1">
    <citation type="journal article" date="2018" name="PLoS Genet.">
        <title>Population sequencing reveals clonal diversity and ancestral inbreeding in the grapevine cultivar Chardonnay.</title>
        <authorList>
            <person name="Roach M.J."/>
            <person name="Johnson D.L."/>
            <person name="Bohlmann J."/>
            <person name="van Vuuren H.J."/>
            <person name="Jones S.J."/>
            <person name="Pretorius I.S."/>
            <person name="Schmidt S.A."/>
            <person name="Borneman A.R."/>
        </authorList>
    </citation>
    <scope>NUCLEOTIDE SEQUENCE [LARGE SCALE GENOMIC DNA]</scope>
    <source>
        <strain evidence="7">cv. Chardonnay</strain>
        <tissue evidence="6">Leaf</tissue>
    </source>
</reference>
<dbReference type="PANTHER" id="PTHR31009">
    <property type="entry name" value="S-ADENOSYL-L-METHIONINE:CARBOXYL METHYLTRANSFERASE FAMILY PROTEIN"/>
    <property type="match status" value="1"/>
</dbReference>
<keyword evidence="4" id="KW-0460">Magnesium</keyword>